<evidence type="ECO:0000256" key="1">
    <source>
        <dbReference type="SAM" id="Coils"/>
    </source>
</evidence>
<accession>A0A4Y1NNK6</accession>
<evidence type="ECO:0000259" key="2">
    <source>
        <dbReference type="PROSITE" id="PS51534"/>
    </source>
</evidence>
<dbReference type="Pfam" id="PF08357">
    <property type="entry name" value="SEFIR"/>
    <property type="match status" value="1"/>
</dbReference>
<name>A0A4Y1NNK6_9STAP</name>
<keyword evidence="3" id="KW-0614">Plasmid</keyword>
<dbReference type="Gene3D" id="3.40.50.10140">
    <property type="entry name" value="Toll/interleukin-1 receptor homology (TIR) domain"/>
    <property type="match status" value="1"/>
</dbReference>
<organism evidence="3">
    <name type="scientific">Macrococcoides canis</name>
    <dbReference type="NCBI Taxonomy" id="1855823"/>
    <lineage>
        <taxon>Bacteria</taxon>
        <taxon>Bacillati</taxon>
        <taxon>Bacillota</taxon>
        <taxon>Bacilli</taxon>
        <taxon>Bacillales</taxon>
        <taxon>Staphylococcaceae</taxon>
        <taxon>Macrococcoides</taxon>
    </lineage>
</organism>
<evidence type="ECO:0000313" key="3">
    <source>
        <dbReference type="EMBL" id="AXE75007.1"/>
    </source>
</evidence>
<reference evidence="3" key="1">
    <citation type="journal article" date="2019" name="J. Antimicrob. Chemother.">
        <title>Macrococcus canis contains recombinogenic methicillin resistance elements and the mecB plasmid found in Staphylococcus aureus.</title>
        <authorList>
            <person name="Chanchaithong P."/>
            <person name="Perreten V."/>
            <person name="Schwendener S."/>
        </authorList>
    </citation>
    <scope>NUCLEOTIDE SEQUENCE</scope>
    <source>
        <strain evidence="3">KM0218</strain>
        <plasmid evidence="3">pKM0218</plasmid>
    </source>
</reference>
<proteinExistence type="predicted"/>
<dbReference type="PROSITE" id="PS51534">
    <property type="entry name" value="SEFIR"/>
    <property type="match status" value="1"/>
</dbReference>
<dbReference type="EMBL" id="MF477836">
    <property type="protein sequence ID" value="AXE75007.1"/>
    <property type="molecule type" value="Genomic_DNA"/>
</dbReference>
<dbReference type="RefSeq" id="WP_159372515.1">
    <property type="nucleotide sequence ID" value="NZ_MF477836.1"/>
</dbReference>
<keyword evidence="1" id="KW-0175">Coiled coil</keyword>
<feature type="coiled-coil region" evidence="1">
    <location>
        <begin position="186"/>
        <end position="213"/>
    </location>
</feature>
<protein>
    <recommendedName>
        <fullName evidence="2">SEFIR domain-containing protein</fullName>
    </recommendedName>
</protein>
<feature type="domain" description="SEFIR" evidence="2">
    <location>
        <begin position="2"/>
        <end position="138"/>
    </location>
</feature>
<sequence>MVKKVFISYAWTNEDHKNRILNIASSLVEDHGINIVLDLWDCLPGQDLNAFMESMVLDQTVDYVLIMSDGKYKNKANNREGGVGTESTIISSEIYKDVSATKFIPVAMEIENGDLTLPQFCKSRRAINMTNEDNDYEGIEEIARWINDQPVYTRPKLGTVPDYNSKSTSIKKYEQKVFLSKTYNLEDNLHDYYKVLETELLELEDEQDEVSDQEILKIKPYIESFRKVFSYILDTEIDSTSYILDIYNRLLKNAENEYSRPLLRLFLYFSYLEIVLVLISRNNIETLKNIILSDYIFYNRKFSFGVLSSFPRKYQENPFFKKNGYYVNIRRYCLNLLYDEMKRNKIGDIDIILNTVSNINPKFKQEINIWHGTLLYFDINEYYSWENKKHYIVEKFKYKDFYERYKFLFGYDREILRSKLKEQDFNSHNSLPMIDKVLKIEEIASY</sequence>
<geneLocation type="plasmid" evidence="3">
    <name>pKM0218</name>
</geneLocation>
<dbReference type="InterPro" id="IPR013568">
    <property type="entry name" value="SEFIR_dom"/>
</dbReference>
<dbReference type="AlphaFoldDB" id="A0A4Y1NNK6"/>
<dbReference type="InterPro" id="IPR035897">
    <property type="entry name" value="Toll_tir_struct_dom_sf"/>
</dbReference>